<organism evidence="1 2">
    <name type="scientific">Eschrichtius robustus</name>
    <name type="common">California gray whale</name>
    <name type="synonym">Eschrichtius gibbosus</name>
    <dbReference type="NCBI Taxonomy" id="9764"/>
    <lineage>
        <taxon>Eukaryota</taxon>
        <taxon>Metazoa</taxon>
        <taxon>Chordata</taxon>
        <taxon>Craniata</taxon>
        <taxon>Vertebrata</taxon>
        <taxon>Euteleostomi</taxon>
        <taxon>Mammalia</taxon>
        <taxon>Eutheria</taxon>
        <taxon>Laurasiatheria</taxon>
        <taxon>Artiodactyla</taxon>
        <taxon>Whippomorpha</taxon>
        <taxon>Cetacea</taxon>
        <taxon>Mysticeti</taxon>
        <taxon>Eschrichtiidae</taxon>
        <taxon>Eschrichtius</taxon>
    </lineage>
</organism>
<reference evidence="1 2" key="1">
    <citation type="submission" date="2022-11" db="EMBL/GenBank/DDBJ databases">
        <title>Whole genome sequence of Eschrichtius robustus ER-17-0199.</title>
        <authorList>
            <person name="Bruniche-Olsen A."/>
            <person name="Black A.N."/>
            <person name="Fields C.J."/>
            <person name="Walden K."/>
            <person name="Dewoody J.A."/>
        </authorList>
    </citation>
    <scope>NUCLEOTIDE SEQUENCE [LARGE SCALE GENOMIC DNA]</scope>
    <source>
        <strain evidence="1">ER-17-0199</strain>
        <tissue evidence="1">Blubber</tissue>
    </source>
</reference>
<evidence type="ECO:0000313" key="2">
    <source>
        <dbReference type="Proteomes" id="UP001159641"/>
    </source>
</evidence>
<dbReference type="Proteomes" id="UP001159641">
    <property type="component" value="Unassembled WGS sequence"/>
</dbReference>
<comment type="caution">
    <text evidence="1">The sequence shown here is derived from an EMBL/GenBank/DDBJ whole genome shotgun (WGS) entry which is preliminary data.</text>
</comment>
<dbReference type="EMBL" id="JAIQCJ010001865">
    <property type="protein sequence ID" value="KAJ8787137.1"/>
    <property type="molecule type" value="Genomic_DNA"/>
</dbReference>
<dbReference type="AlphaFoldDB" id="A0AB34H6R9"/>
<protein>
    <submittedName>
        <fullName evidence="1">Uncharacterized protein</fullName>
    </submittedName>
</protein>
<dbReference type="InterPro" id="IPR016187">
    <property type="entry name" value="CTDL_fold"/>
</dbReference>
<name>A0AB34H6R9_ESCRO</name>
<gene>
    <name evidence="1" type="ORF">J1605_005907</name>
</gene>
<sequence length="113" mass="12566">MVTGSQEFGVTAPITGLIDVTQGHLPTPIPSLHFTPSLSFISSSPGEDSQKEQSFAWISCPKGSMAYVSYCYALFITPKTWMDADLSAGICRYLKWRVYNCYMNLSYVCKFKG</sequence>
<accession>A0AB34H6R9</accession>
<proteinExistence type="predicted"/>
<keyword evidence="2" id="KW-1185">Reference proteome</keyword>
<dbReference type="SUPFAM" id="SSF56436">
    <property type="entry name" value="C-type lectin-like"/>
    <property type="match status" value="1"/>
</dbReference>
<evidence type="ECO:0000313" key="1">
    <source>
        <dbReference type="EMBL" id="KAJ8787137.1"/>
    </source>
</evidence>